<dbReference type="InterPro" id="IPR058912">
    <property type="entry name" value="HTH_animal"/>
</dbReference>
<accession>A0A821FM43</accession>
<feature type="non-terminal residue" evidence="4">
    <location>
        <position position="1"/>
    </location>
</feature>
<dbReference type="Pfam" id="PF26215">
    <property type="entry name" value="HTH_animal"/>
    <property type="match status" value="1"/>
</dbReference>
<dbReference type="PANTHER" id="PTHR21301:SF10">
    <property type="entry name" value="REVERSE TRANSCRIPTASE DOMAIN-CONTAINING PROTEIN"/>
    <property type="match status" value="1"/>
</dbReference>
<feature type="domain" description="Helix-turn-helix" evidence="3">
    <location>
        <begin position="472"/>
        <end position="530"/>
    </location>
</feature>
<feature type="coiled-coil region" evidence="1">
    <location>
        <begin position="763"/>
        <end position="792"/>
    </location>
</feature>
<dbReference type="PANTHER" id="PTHR21301">
    <property type="entry name" value="REVERSE TRANSCRIPTASE"/>
    <property type="match status" value="1"/>
</dbReference>
<sequence length="829" mass="97301">SINTKENGQKSNNSGFSSFLIIDAIHQFSEKQLQLLNRGPTYVPPCQTSILSSCHSMDDIVQRKYAPLKNQLNSLFSKHHINIALSLEIQQKISDQFTDSFSVPIPSNLHQRALYEDRLILSIRYSLKKNNFILRRTADNMNTFYLGNRQEFETKAYDYVSKSDAYKVLLNKDKGYGGQQWQTELNQMVESMNLLLESLKNHESLNVDLYNGLLVDASKVKLPYLYFLPDVSKENEISLVPYITSQHSATWRISKYLNELLRPFVDKILSTTTFRDEPDFMYQLYDHVFTKRELQSTTLFCAIKITNYYTLDIHKNMIDTVSYFLEENLVTNKLEQVTIQNIKNLLHIFLYNNVFYYKDQIYTLTKGSPNTMPLSDTLSNIYVFVWQKQILKQLQLNNEFFGRYKDQIFFTWNNGNEEQLGSFLQTIRDKSPNVQFQKLIGSCVPFLNAFVQNQNGDLFSRIHRHPLIQGYSLPYEVGHAKLVHSDWLRSALIRAVCYCSSVEDFNLERIYLELTCLTNGYSLRFVETHVQHFFNFFHLHPMRYSRDQIMYNKFRHSWFNYIKMQHELSNQLQQFDNNGQLIHLNYLYEYGARYQFNEQFHRIWSEYFNQHPNLSIQKCKILLKAINVFTPINSYEIYLINQSTSPMLLHNSFELANKTIICKYFSETMSKCSQDQYRKETTTNNEFSVKQENNDQQQMPSIQSYSSSNDTPTKISTLTEKEDIIHNQEVQATDDMPPLASLLSCFVRIERCQVKDKDIYILGKNLEANHELQEQEAEKEQHKTTLSVATKETLSLYDADPYLEDNNSMENMIILGSPLSQPLNFDTTE</sequence>
<name>A0A821FM43_9BILA</name>
<keyword evidence="1" id="KW-0175">Coiled coil</keyword>
<reference evidence="4" key="1">
    <citation type="submission" date="2021-02" db="EMBL/GenBank/DDBJ databases">
        <authorList>
            <person name="Nowell W R."/>
        </authorList>
    </citation>
    <scope>NUCLEOTIDE SEQUENCE</scope>
</reference>
<dbReference type="Proteomes" id="UP000663862">
    <property type="component" value="Unassembled WGS sequence"/>
</dbReference>
<protein>
    <recommendedName>
        <fullName evidence="3">Helix-turn-helix domain-containing protein</fullName>
    </recommendedName>
</protein>
<evidence type="ECO:0000256" key="1">
    <source>
        <dbReference type="SAM" id="Coils"/>
    </source>
</evidence>
<evidence type="ECO:0000256" key="2">
    <source>
        <dbReference type="SAM" id="MobiDB-lite"/>
    </source>
</evidence>
<dbReference type="EMBL" id="CAJOBQ010005265">
    <property type="protein sequence ID" value="CAF4652897.1"/>
    <property type="molecule type" value="Genomic_DNA"/>
</dbReference>
<organism evidence="4 5">
    <name type="scientific">Rotaria socialis</name>
    <dbReference type="NCBI Taxonomy" id="392032"/>
    <lineage>
        <taxon>Eukaryota</taxon>
        <taxon>Metazoa</taxon>
        <taxon>Spiralia</taxon>
        <taxon>Gnathifera</taxon>
        <taxon>Rotifera</taxon>
        <taxon>Eurotatoria</taxon>
        <taxon>Bdelloidea</taxon>
        <taxon>Philodinida</taxon>
        <taxon>Philodinidae</taxon>
        <taxon>Rotaria</taxon>
    </lineage>
</organism>
<evidence type="ECO:0000313" key="4">
    <source>
        <dbReference type="EMBL" id="CAF4652897.1"/>
    </source>
</evidence>
<evidence type="ECO:0000259" key="3">
    <source>
        <dbReference type="Pfam" id="PF26215"/>
    </source>
</evidence>
<gene>
    <name evidence="4" type="ORF">TSG867_LOCUS30888</name>
</gene>
<dbReference type="AlphaFoldDB" id="A0A821FM43"/>
<feature type="region of interest" description="Disordered" evidence="2">
    <location>
        <begin position="689"/>
        <end position="712"/>
    </location>
</feature>
<proteinExistence type="predicted"/>
<comment type="caution">
    <text evidence="4">The sequence shown here is derived from an EMBL/GenBank/DDBJ whole genome shotgun (WGS) entry which is preliminary data.</text>
</comment>
<evidence type="ECO:0000313" key="5">
    <source>
        <dbReference type="Proteomes" id="UP000663862"/>
    </source>
</evidence>